<organism evidence="2 3">
    <name type="scientific">Spirosoma montaniterrae</name>
    <dbReference type="NCBI Taxonomy" id="1178516"/>
    <lineage>
        <taxon>Bacteria</taxon>
        <taxon>Pseudomonadati</taxon>
        <taxon>Bacteroidota</taxon>
        <taxon>Cytophagia</taxon>
        <taxon>Cytophagales</taxon>
        <taxon>Cytophagaceae</taxon>
        <taxon>Spirosoma</taxon>
    </lineage>
</organism>
<name>A0A1P9WX48_9BACT</name>
<dbReference type="Proteomes" id="UP000187941">
    <property type="component" value="Chromosome"/>
</dbReference>
<dbReference type="KEGG" id="smon:AWR27_11705"/>
<evidence type="ECO:0000313" key="3">
    <source>
        <dbReference type="Proteomes" id="UP000187941"/>
    </source>
</evidence>
<keyword evidence="1" id="KW-0732">Signal</keyword>
<gene>
    <name evidence="2" type="ORF">AWR27_11705</name>
</gene>
<dbReference type="AlphaFoldDB" id="A0A1P9WX48"/>
<proteinExistence type="predicted"/>
<reference evidence="2 3" key="1">
    <citation type="submission" date="2016-01" db="EMBL/GenBank/DDBJ databases">
        <authorList>
            <person name="Oliw E.H."/>
        </authorList>
    </citation>
    <scope>NUCLEOTIDE SEQUENCE [LARGE SCALE GENOMIC DNA]</scope>
    <source>
        <strain evidence="2 3">DY10</strain>
    </source>
</reference>
<protein>
    <submittedName>
        <fullName evidence="2">Uncharacterized protein</fullName>
    </submittedName>
</protein>
<keyword evidence="3" id="KW-1185">Reference proteome</keyword>
<dbReference type="InterPro" id="IPR046620">
    <property type="entry name" value="DUF6733"/>
</dbReference>
<dbReference type="EMBL" id="CP014263">
    <property type="protein sequence ID" value="AQG79930.1"/>
    <property type="molecule type" value="Genomic_DNA"/>
</dbReference>
<evidence type="ECO:0000313" key="2">
    <source>
        <dbReference type="EMBL" id="AQG79930.1"/>
    </source>
</evidence>
<accession>A0A1P9WX48</accession>
<evidence type="ECO:0000256" key="1">
    <source>
        <dbReference type="SAM" id="SignalP"/>
    </source>
</evidence>
<feature type="chain" id="PRO_5012953088" evidence="1">
    <location>
        <begin position="22"/>
        <end position="251"/>
    </location>
</feature>
<dbReference type="Pfam" id="PF20507">
    <property type="entry name" value="DUF6733"/>
    <property type="match status" value="1"/>
</dbReference>
<feature type="signal peptide" evidence="1">
    <location>
        <begin position="1"/>
        <end position="21"/>
    </location>
</feature>
<sequence>MKKFNYLPLVFFVVVSLSAQAQTPRKSNYSISLNQDSFFGFYPTINGSLQLNSKTDWTFYGIFWTTPSFGTGGGGGLWTEVGTGINVNTLNGALKINPQIGFTNGKLLSNGAFPMFAEGLVPSLTANLNTKRLEGQYYLGYYAAIRKGQIPSPDQSQRLINAPSQNNFLHWWVNAGYKVSSVVSLGAHYEHLRSNPSVGNSSNVYKWAGPYVQAALPNGLTLRFTGGSNVLDRPATDGNNSFYKMTASFGF</sequence>
<dbReference type="RefSeq" id="WP_077131361.1">
    <property type="nucleotide sequence ID" value="NZ_CP014263.1"/>
</dbReference>
<dbReference type="OrthoDB" id="9771670at2"/>